<dbReference type="Proteomes" id="UP000243374">
    <property type="component" value="Unassembled WGS sequence"/>
</dbReference>
<keyword evidence="2" id="KW-1185">Reference proteome</keyword>
<evidence type="ECO:0000313" key="2">
    <source>
        <dbReference type="Proteomes" id="UP000243374"/>
    </source>
</evidence>
<protein>
    <submittedName>
        <fullName evidence="1">Uncharacterized protein</fullName>
    </submittedName>
</protein>
<accession>A0A662ZAP5</accession>
<gene>
    <name evidence="1" type="ORF">SAMN04487865_101912</name>
</gene>
<dbReference type="EMBL" id="FOSF01000019">
    <property type="protein sequence ID" value="SFK06061.1"/>
    <property type="molecule type" value="Genomic_DNA"/>
</dbReference>
<proteinExistence type="predicted"/>
<reference evidence="1 2" key="1">
    <citation type="submission" date="2016-10" db="EMBL/GenBank/DDBJ databases">
        <authorList>
            <person name="Varghese N."/>
            <person name="Submissions S."/>
        </authorList>
    </citation>
    <scope>NUCLEOTIDE SEQUENCE [LARGE SCALE GENOMIC DNA]</scope>
    <source>
        <strain evidence="1 2">22B</strain>
    </source>
</reference>
<dbReference type="AlphaFoldDB" id="A0A662ZAP5"/>
<sequence>MFCYVFIFIIFLIHHKQIRLYNYGEKVKKMDKAKRMKALEGYRDFF</sequence>
<organism evidence="1 2">
    <name type="scientific">Succinivibrio dextrinosolvens</name>
    <dbReference type="NCBI Taxonomy" id="83771"/>
    <lineage>
        <taxon>Bacteria</taxon>
        <taxon>Pseudomonadati</taxon>
        <taxon>Pseudomonadota</taxon>
        <taxon>Gammaproteobacteria</taxon>
        <taxon>Aeromonadales</taxon>
        <taxon>Succinivibrionaceae</taxon>
        <taxon>Succinivibrio</taxon>
    </lineage>
</organism>
<evidence type="ECO:0000313" key="1">
    <source>
        <dbReference type="EMBL" id="SFK06061.1"/>
    </source>
</evidence>
<name>A0A662ZAP5_9GAMM</name>